<evidence type="ECO:0000313" key="4">
    <source>
        <dbReference type="Proteomes" id="UP000326396"/>
    </source>
</evidence>
<evidence type="ECO:0000256" key="1">
    <source>
        <dbReference type="SAM" id="MobiDB-lite"/>
    </source>
</evidence>
<gene>
    <name evidence="3" type="ORF">E3N88_28447</name>
</gene>
<dbReference type="Proteomes" id="UP000326396">
    <property type="component" value="Linkage Group LG4"/>
</dbReference>
<accession>A0A5N6N0I2</accession>
<dbReference type="EMBL" id="SZYD01000014">
    <property type="protein sequence ID" value="KAD4179856.1"/>
    <property type="molecule type" value="Genomic_DNA"/>
</dbReference>
<feature type="transmembrane region" description="Helical" evidence="2">
    <location>
        <begin position="512"/>
        <end position="536"/>
    </location>
</feature>
<keyword evidence="4" id="KW-1185">Reference proteome</keyword>
<reference evidence="3 4" key="1">
    <citation type="submission" date="2019-05" db="EMBL/GenBank/DDBJ databases">
        <title>Mikania micrantha, genome provides insights into the molecular mechanism of rapid growth.</title>
        <authorList>
            <person name="Liu B."/>
        </authorList>
    </citation>
    <scope>NUCLEOTIDE SEQUENCE [LARGE SCALE GENOMIC DNA]</scope>
    <source>
        <strain evidence="3">NLD-2019</strain>
        <tissue evidence="3">Leaf</tissue>
    </source>
</reference>
<keyword evidence="2" id="KW-0472">Membrane</keyword>
<name>A0A5N6N0I2_9ASTR</name>
<proteinExistence type="predicted"/>
<feature type="transmembrane region" description="Helical" evidence="2">
    <location>
        <begin position="394"/>
        <end position="416"/>
    </location>
</feature>
<comment type="caution">
    <text evidence="3">The sequence shown here is derived from an EMBL/GenBank/DDBJ whole genome shotgun (WGS) entry which is preliminary data.</text>
</comment>
<dbReference type="PANTHER" id="PTHR33133">
    <property type="entry name" value="OS08G0107100 PROTEIN-RELATED"/>
    <property type="match status" value="1"/>
</dbReference>
<dbReference type="OrthoDB" id="777403at2759"/>
<dbReference type="AlphaFoldDB" id="A0A5N6N0I2"/>
<dbReference type="PANTHER" id="PTHR33133:SF39">
    <property type="entry name" value="ABC TRANSPORTER PERMEASE"/>
    <property type="match status" value="1"/>
</dbReference>
<sequence>MQDIANQLPDAFTDTKKVTKSHIPAKNAPARVEIPSKELAKDPTHESQRCLKRGRPIGSKDKNPRKRNGSEKKSDHKENDSDEIQNIKTFPDEEMNDINREMSINYGHTNTLWNRYEMETIDEIFSYSVANEIISGEDAPEPKSVNDCQNRDDWNKWKNVMQAELDSLNKRKRITNERRKCGVGPLGGEKAAAEEGVVCPLSPVKTLGAAGARGAHYTLSYNLINSVAGKYSRHNQKNQKHKEMENKLTPQSQSSLGFFGIIRESIKTTSRNGKLLIPILLIVFLSYSQLDLAQEYILAPVAKDFVLQLAKHPNMVHDFTYGIDQATYAGAFSDIREFLLVKLLIMAISSIITLFFLVATVYSTSEAYTAKVLGPKDIFLKVKNSWKRPIITSFYMLLLTLGIAFLYTISIGITSILAVNSWALVFMGAITLSIPFFYFYVATLSMVSLIVSVLEDGYDGLKAIGKAAELMKGKRLQASLMMFLFAIAYAFVVLMAKFLVRYTWSVSAELAISIPFVNGFYCMLKLFMFVVFTVCYHEWKTSHEEKESKGFYLPVAAVEA</sequence>
<feature type="compositionally biased region" description="Basic and acidic residues" evidence="1">
    <location>
        <begin position="58"/>
        <end position="79"/>
    </location>
</feature>
<evidence type="ECO:0000313" key="3">
    <source>
        <dbReference type="EMBL" id="KAD4179856.1"/>
    </source>
</evidence>
<feature type="region of interest" description="Disordered" evidence="1">
    <location>
        <begin position="1"/>
        <end position="90"/>
    </location>
</feature>
<protein>
    <submittedName>
        <fullName evidence="3">Uncharacterized protein</fullName>
    </submittedName>
</protein>
<keyword evidence="2" id="KW-1133">Transmembrane helix</keyword>
<feature type="transmembrane region" description="Helical" evidence="2">
    <location>
        <begin position="339"/>
        <end position="362"/>
    </location>
</feature>
<keyword evidence="2" id="KW-0812">Transmembrane</keyword>
<feature type="transmembrane region" description="Helical" evidence="2">
    <location>
        <begin position="422"/>
        <end position="441"/>
    </location>
</feature>
<evidence type="ECO:0000256" key="2">
    <source>
        <dbReference type="SAM" id="Phobius"/>
    </source>
</evidence>
<organism evidence="3 4">
    <name type="scientific">Mikania micrantha</name>
    <name type="common">bitter vine</name>
    <dbReference type="NCBI Taxonomy" id="192012"/>
    <lineage>
        <taxon>Eukaryota</taxon>
        <taxon>Viridiplantae</taxon>
        <taxon>Streptophyta</taxon>
        <taxon>Embryophyta</taxon>
        <taxon>Tracheophyta</taxon>
        <taxon>Spermatophyta</taxon>
        <taxon>Magnoliopsida</taxon>
        <taxon>eudicotyledons</taxon>
        <taxon>Gunneridae</taxon>
        <taxon>Pentapetalae</taxon>
        <taxon>asterids</taxon>
        <taxon>campanulids</taxon>
        <taxon>Asterales</taxon>
        <taxon>Asteraceae</taxon>
        <taxon>Asteroideae</taxon>
        <taxon>Heliantheae alliance</taxon>
        <taxon>Eupatorieae</taxon>
        <taxon>Mikania</taxon>
    </lineage>
</organism>
<feature type="transmembrane region" description="Helical" evidence="2">
    <location>
        <begin position="480"/>
        <end position="500"/>
    </location>
</feature>
<feature type="compositionally biased region" description="Basic and acidic residues" evidence="1">
    <location>
        <begin position="34"/>
        <end position="49"/>
    </location>
</feature>